<dbReference type="PANTHER" id="PTHR23100:SF0">
    <property type="entry name" value="ARGININE BIOSYNTHESIS BIFUNCTIONAL PROTEIN ARGJ, MITOCHONDRIAL"/>
    <property type="match status" value="1"/>
</dbReference>
<organism evidence="1 2">
    <name type="scientific">Populus trichocarpa</name>
    <name type="common">Western balsam poplar</name>
    <name type="synonym">Populus balsamifera subsp. trichocarpa</name>
    <dbReference type="NCBI Taxonomy" id="3694"/>
    <lineage>
        <taxon>Eukaryota</taxon>
        <taxon>Viridiplantae</taxon>
        <taxon>Streptophyta</taxon>
        <taxon>Embryophyta</taxon>
        <taxon>Tracheophyta</taxon>
        <taxon>Spermatophyta</taxon>
        <taxon>Magnoliopsida</taxon>
        <taxon>eudicotyledons</taxon>
        <taxon>Gunneridae</taxon>
        <taxon>Pentapetalae</taxon>
        <taxon>rosids</taxon>
        <taxon>fabids</taxon>
        <taxon>Malpighiales</taxon>
        <taxon>Salicaceae</taxon>
        <taxon>Saliceae</taxon>
        <taxon>Populus</taxon>
    </lineage>
</organism>
<dbReference type="InterPro" id="IPR002813">
    <property type="entry name" value="Arg_biosynth_ArgJ"/>
</dbReference>
<dbReference type="PANTHER" id="PTHR23100">
    <property type="entry name" value="ARGININE BIOSYNTHESIS BIFUNCTIONAL PROTEIN ARGJ"/>
    <property type="match status" value="1"/>
</dbReference>
<name>A0A3N7G3J6_POPTR</name>
<dbReference type="Gene3D" id="3.60.70.12">
    <property type="entry name" value="L-amino peptidase D-ALA esterase/amidase"/>
    <property type="match status" value="1"/>
</dbReference>
<dbReference type="Proteomes" id="UP000006729">
    <property type="component" value="Chromosome 15"/>
</dbReference>
<dbReference type="AlphaFoldDB" id="A0A3N7G3J6"/>
<protein>
    <submittedName>
        <fullName evidence="1">Uncharacterized protein</fullName>
    </submittedName>
</protein>
<evidence type="ECO:0000313" key="1">
    <source>
        <dbReference type="EMBL" id="RQP00896.1"/>
    </source>
</evidence>
<keyword evidence="2" id="KW-1185">Reference proteome</keyword>
<proteinExistence type="predicted"/>
<dbReference type="GO" id="GO:0006526">
    <property type="term" value="P:L-arginine biosynthetic process"/>
    <property type="evidence" value="ECO:0007669"/>
    <property type="project" value="InterPro"/>
</dbReference>
<sequence>MYICAPPPHRFISLKFPELHSSSKLNDLQVLRSFGLSKRNFKLFSVTVSSLSSMSEASNYIPAAPIFLPEGPWQQIPGEVTAAKGFKAAGMYGGLRAKGEKPELALVSCDVDATVAAISATTSACHVNVLHRKKARNQASDRILIILLAYDA</sequence>
<dbReference type="GO" id="GO:0004358">
    <property type="term" value="F:L-glutamate N-acetyltransferase activity, acting on acetyl-L-ornithine as donor"/>
    <property type="evidence" value="ECO:0007669"/>
    <property type="project" value="InterPro"/>
</dbReference>
<gene>
    <name evidence="1" type="ORF">POPTR_015G112400</name>
</gene>
<evidence type="ECO:0000313" key="2">
    <source>
        <dbReference type="Proteomes" id="UP000006729"/>
    </source>
</evidence>
<dbReference type="EMBL" id="CM009304">
    <property type="protein sequence ID" value="RQP00896.1"/>
    <property type="molecule type" value="Genomic_DNA"/>
</dbReference>
<accession>A0A3N7G3J6</accession>
<dbReference type="Gramene" id="Potri.015G112400.4.v4.1">
    <property type="protein sequence ID" value="Potri.015G112400.4.v4.1"/>
    <property type="gene ID" value="Potri.015G112400.v4.1"/>
</dbReference>
<reference evidence="1 2" key="1">
    <citation type="journal article" date="2006" name="Science">
        <title>The genome of black cottonwood, Populus trichocarpa (Torr. &amp; Gray).</title>
        <authorList>
            <person name="Tuskan G.A."/>
            <person name="Difazio S."/>
            <person name="Jansson S."/>
            <person name="Bohlmann J."/>
            <person name="Grigoriev I."/>
            <person name="Hellsten U."/>
            <person name="Putnam N."/>
            <person name="Ralph S."/>
            <person name="Rombauts S."/>
            <person name="Salamov A."/>
            <person name="Schein J."/>
            <person name="Sterck L."/>
            <person name="Aerts A."/>
            <person name="Bhalerao R.R."/>
            <person name="Bhalerao R.P."/>
            <person name="Blaudez D."/>
            <person name="Boerjan W."/>
            <person name="Brun A."/>
            <person name="Brunner A."/>
            <person name="Busov V."/>
            <person name="Campbell M."/>
            <person name="Carlson J."/>
            <person name="Chalot M."/>
            <person name="Chapman J."/>
            <person name="Chen G.L."/>
            <person name="Cooper D."/>
            <person name="Coutinho P.M."/>
            <person name="Couturier J."/>
            <person name="Covert S."/>
            <person name="Cronk Q."/>
            <person name="Cunningham R."/>
            <person name="Davis J."/>
            <person name="Degroeve S."/>
            <person name="Dejardin A."/>
            <person name="Depamphilis C."/>
            <person name="Detter J."/>
            <person name="Dirks B."/>
            <person name="Dubchak I."/>
            <person name="Duplessis S."/>
            <person name="Ehlting J."/>
            <person name="Ellis B."/>
            <person name="Gendler K."/>
            <person name="Goodstein D."/>
            <person name="Gribskov M."/>
            <person name="Grimwood J."/>
            <person name="Groover A."/>
            <person name="Gunter L."/>
            <person name="Hamberger B."/>
            <person name="Heinze B."/>
            <person name="Helariutta Y."/>
            <person name="Henrissat B."/>
            <person name="Holligan D."/>
            <person name="Holt R."/>
            <person name="Huang W."/>
            <person name="Islam-Faridi N."/>
            <person name="Jones S."/>
            <person name="Jones-Rhoades M."/>
            <person name="Jorgensen R."/>
            <person name="Joshi C."/>
            <person name="Kangasjarvi J."/>
            <person name="Karlsson J."/>
            <person name="Kelleher C."/>
            <person name="Kirkpatrick R."/>
            <person name="Kirst M."/>
            <person name="Kohler A."/>
            <person name="Kalluri U."/>
            <person name="Larimer F."/>
            <person name="Leebens-Mack J."/>
            <person name="Leple J.C."/>
            <person name="Locascio P."/>
            <person name="Lou Y."/>
            <person name="Lucas S."/>
            <person name="Martin F."/>
            <person name="Montanini B."/>
            <person name="Napoli C."/>
            <person name="Nelson D.R."/>
            <person name="Nelson C."/>
            <person name="Nieminen K."/>
            <person name="Nilsson O."/>
            <person name="Pereda V."/>
            <person name="Peter G."/>
            <person name="Philippe R."/>
            <person name="Pilate G."/>
            <person name="Poliakov A."/>
            <person name="Razumovskaya J."/>
            <person name="Richardson P."/>
            <person name="Rinaldi C."/>
            <person name="Ritland K."/>
            <person name="Rouze P."/>
            <person name="Ryaboy D."/>
            <person name="Schmutz J."/>
            <person name="Schrader J."/>
            <person name="Segerman B."/>
            <person name="Shin H."/>
            <person name="Siddiqui A."/>
            <person name="Sterky F."/>
            <person name="Terry A."/>
            <person name="Tsai C.J."/>
            <person name="Uberbacher E."/>
            <person name="Unneberg P."/>
            <person name="Vahala J."/>
            <person name="Wall K."/>
            <person name="Wessler S."/>
            <person name="Yang G."/>
            <person name="Yin T."/>
            <person name="Douglas C."/>
            <person name="Marra M."/>
            <person name="Sandberg G."/>
            <person name="Van de Peer Y."/>
            <person name="Rokhsar D."/>
        </authorList>
    </citation>
    <scope>NUCLEOTIDE SEQUENCE [LARGE SCALE GENOMIC DNA]</scope>
    <source>
        <strain evidence="2">cv. Nisqually</strain>
    </source>
</reference>